<dbReference type="InterPro" id="IPR037653">
    <property type="entry name" value="Cbp6"/>
</dbReference>
<dbReference type="OrthoDB" id="2107880at2759"/>
<dbReference type="EMBL" id="KZ613943">
    <property type="protein sequence ID" value="PMD42533.1"/>
    <property type="molecule type" value="Genomic_DNA"/>
</dbReference>
<reference evidence="1 2" key="1">
    <citation type="submission" date="2016-04" db="EMBL/GenBank/DDBJ databases">
        <title>A degradative enzymes factory behind the ericoid mycorrhizal symbiosis.</title>
        <authorList>
            <consortium name="DOE Joint Genome Institute"/>
            <person name="Martino E."/>
            <person name="Morin E."/>
            <person name="Grelet G."/>
            <person name="Kuo A."/>
            <person name="Kohler A."/>
            <person name="Daghino S."/>
            <person name="Barry K."/>
            <person name="Choi C."/>
            <person name="Cichocki N."/>
            <person name="Clum A."/>
            <person name="Copeland A."/>
            <person name="Hainaut M."/>
            <person name="Haridas S."/>
            <person name="Labutti K."/>
            <person name="Lindquist E."/>
            <person name="Lipzen A."/>
            <person name="Khouja H.-R."/>
            <person name="Murat C."/>
            <person name="Ohm R."/>
            <person name="Olson A."/>
            <person name="Spatafora J."/>
            <person name="Veneault-Fourrey C."/>
            <person name="Henrissat B."/>
            <person name="Grigoriev I."/>
            <person name="Martin F."/>
            <person name="Perotto S."/>
        </authorList>
    </citation>
    <scope>NUCLEOTIDE SEQUENCE [LARGE SCALE GENOMIC DNA]</scope>
    <source>
        <strain evidence="1 2">F</strain>
    </source>
</reference>
<keyword evidence="2" id="KW-1185">Reference proteome</keyword>
<gene>
    <name evidence="1" type="ORF">L207DRAFT_581191</name>
</gene>
<dbReference type="PANTHER" id="PTHR28250">
    <property type="entry name" value="CYTOCHROME B PRE-MRNA-PROCESSING PROTEIN 6"/>
    <property type="match status" value="1"/>
</dbReference>
<dbReference type="Proteomes" id="UP000235786">
    <property type="component" value="Unassembled WGS sequence"/>
</dbReference>
<dbReference type="GO" id="GO:0034551">
    <property type="term" value="P:mitochondrial respiratory chain complex III assembly"/>
    <property type="evidence" value="ECO:0007669"/>
    <property type="project" value="TreeGrafter"/>
</dbReference>
<dbReference type="Pfam" id="PF20180">
    <property type="entry name" value="UQCC2_CBP6"/>
    <property type="match status" value="1"/>
</dbReference>
<protein>
    <recommendedName>
        <fullName evidence="3">Ubiquinol-cytochrome-c reductase complex assembly factor 2</fullName>
    </recommendedName>
</protein>
<dbReference type="GO" id="GO:0061671">
    <property type="term" value="C:Cbp3p-Cbp6 complex"/>
    <property type="evidence" value="ECO:0007669"/>
    <property type="project" value="InterPro"/>
</dbReference>
<sequence>MSKSIAYKHYLRALSRWPKDNLRPECQFQDVMQRRIDRRFLLASSSNTPNAAQAVANSAIDEKVELGQVNAIYSLLENRYSRKYPITGSLMQPASNPTHYTDLVKELEEAPDRSWFSRQVNKWKGFLRFQ</sequence>
<dbReference type="STRING" id="1149755.A0A2J6RVN5"/>
<dbReference type="GO" id="GO:0043022">
    <property type="term" value="F:ribosome binding"/>
    <property type="evidence" value="ECO:0007669"/>
    <property type="project" value="InterPro"/>
</dbReference>
<accession>A0A2J6RVN5</accession>
<name>A0A2J6RVN5_HYAVF</name>
<evidence type="ECO:0008006" key="3">
    <source>
        <dbReference type="Google" id="ProtNLM"/>
    </source>
</evidence>
<dbReference type="AlphaFoldDB" id="A0A2J6RVN5"/>
<evidence type="ECO:0000313" key="1">
    <source>
        <dbReference type="EMBL" id="PMD42533.1"/>
    </source>
</evidence>
<dbReference type="PANTHER" id="PTHR28250:SF1">
    <property type="entry name" value="CYTOCHROME B PRE-MRNA-PROCESSING PROTEIN 6"/>
    <property type="match status" value="1"/>
</dbReference>
<proteinExistence type="predicted"/>
<organism evidence="1 2">
    <name type="scientific">Hyaloscypha variabilis (strain UAMH 11265 / GT02V1 / F)</name>
    <name type="common">Meliniomyces variabilis</name>
    <dbReference type="NCBI Taxonomy" id="1149755"/>
    <lineage>
        <taxon>Eukaryota</taxon>
        <taxon>Fungi</taxon>
        <taxon>Dikarya</taxon>
        <taxon>Ascomycota</taxon>
        <taxon>Pezizomycotina</taxon>
        <taxon>Leotiomycetes</taxon>
        <taxon>Helotiales</taxon>
        <taxon>Hyaloscyphaceae</taxon>
        <taxon>Hyaloscypha</taxon>
        <taxon>Hyaloscypha variabilis</taxon>
    </lineage>
</organism>
<evidence type="ECO:0000313" key="2">
    <source>
        <dbReference type="Proteomes" id="UP000235786"/>
    </source>
</evidence>